<feature type="region of interest" description="Disordered" evidence="3">
    <location>
        <begin position="298"/>
        <end position="361"/>
    </location>
</feature>
<evidence type="ECO:0000259" key="4">
    <source>
        <dbReference type="Pfam" id="PF13359"/>
    </source>
</evidence>
<dbReference type="Proteomes" id="UP001066276">
    <property type="component" value="Chromosome 5"/>
</dbReference>
<reference evidence="5" key="1">
    <citation type="journal article" date="2022" name="bioRxiv">
        <title>Sequencing and chromosome-scale assembly of the giantPleurodeles waltlgenome.</title>
        <authorList>
            <person name="Brown T."/>
            <person name="Elewa A."/>
            <person name="Iarovenko S."/>
            <person name="Subramanian E."/>
            <person name="Araus A.J."/>
            <person name="Petzold A."/>
            <person name="Susuki M."/>
            <person name="Suzuki K.-i.T."/>
            <person name="Hayashi T."/>
            <person name="Toyoda A."/>
            <person name="Oliveira C."/>
            <person name="Osipova E."/>
            <person name="Leigh N.D."/>
            <person name="Simon A."/>
            <person name="Yun M.H."/>
        </authorList>
    </citation>
    <scope>NUCLEOTIDE SEQUENCE</scope>
    <source>
        <strain evidence="5">20211129_DDA</strain>
        <tissue evidence="5">Liver</tissue>
    </source>
</reference>
<dbReference type="PANTHER" id="PTHR46888:SF1">
    <property type="entry name" value="RIBONUCLEASE H"/>
    <property type="match status" value="1"/>
</dbReference>
<sequence length="555" mass="60823">MVVGVVIAREGCVVMSVLVMEVVGEDVVHAGVSGDATRRQVDEDEEGDTVEEVDVGNSGYPNLSWLLTPVKNGWTEAEERYNEAPGHTRRIIEKTFSLHLTGGSLYYSPNKVFQIIVACCMLHNLALRHQVPFLQEDEPEDGLVSVVELVDSEEEEADEEDLDNRTHIIQHAAVCTANGLLRLKDPCVDSWVVILWAYSCWHDGVGFAIASLSLTFGLMDLCGCLYCGSILCVGNNTRGGLPCGHGILAAFGSAGYGSTHPRCLQKGGILNGAEEEEPEDGSPEGFLSSVDDVTTATVPLAKPGSSVSDQGLTAEERREEREFQLQMARLNIESQQEERRAESEAKEAEAERSAKQIGAERAEAGAERALAEKKHLLAHELSLKELEIKVRQSEYSSDGGSIHAGPVGEKKVHVLKNVVPSYVVGDDIDKWLAAYEVALRAHGTSEEQWGVALGFYVPAVGRDTLPTVAPRDQNVYALMKAILLAKFGLTPEKFHQRFRDSNKLSTQTWVDCFDFSKKALNGWVWGSKVDVCKGLYDLILREHMISISFTECTST</sequence>
<dbReference type="GO" id="GO:0046872">
    <property type="term" value="F:metal ion binding"/>
    <property type="evidence" value="ECO:0007669"/>
    <property type="project" value="UniProtKB-KW"/>
</dbReference>
<dbReference type="AlphaFoldDB" id="A0AAV7RL92"/>
<protein>
    <recommendedName>
        <fullName evidence="4">DDE Tnp4 domain-containing protein</fullName>
    </recommendedName>
</protein>
<gene>
    <name evidence="5" type="ORF">NDU88_005066</name>
</gene>
<feature type="domain" description="DDE Tnp4" evidence="4">
    <location>
        <begin position="53"/>
        <end position="124"/>
    </location>
</feature>
<accession>A0AAV7RL92</accession>
<evidence type="ECO:0000313" key="6">
    <source>
        <dbReference type="Proteomes" id="UP001066276"/>
    </source>
</evidence>
<evidence type="ECO:0000256" key="2">
    <source>
        <dbReference type="ARBA" id="ARBA00022723"/>
    </source>
</evidence>
<feature type="compositionally biased region" description="Basic and acidic residues" evidence="3">
    <location>
        <begin position="336"/>
        <end position="361"/>
    </location>
</feature>
<evidence type="ECO:0000256" key="1">
    <source>
        <dbReference type="ARBA" id="ARBA00001968"/>
    </source>
</evidence>
<dbReference type="Pfam" id="PF13359">
    <property type="entry name" value="DDE_Tnp_4"/>
    <property type="match status" value="1"/>
</dbReference>
<keyword evidence="6" id="KW-1185">Reference proteome</keyword>
<evidence type="ECO:0000313" key="5">
    <source>
        <dbReference type="EMBL" id="KAJ1152290.1"/>
    </source>
</evidence>
<comment type="caution">
    <text evidence="5">The sequence shown here is derived from an EMBL/GenBank/DDBJ whole genome shotgun (WGS) entry which is preliminary data.</text>
</comment>
<evidence type="ECO:0000256" key="3">
    <source>
        <dbReference type="SAM" id="MobiDB-lite"/>
    </source>
</evidence>
<name>A0AAV7RL92_PLEWA</name>
<comment type="cofactor">
    <cofactor evidence="1">
        <name>a divalent metal cation</name>
        <dbReference type="ChEBI" id="CHEBI:60240"/>
    </cofactor>
</comment>
<feature type="compositionally biased region" description="Basic and acidic residues" evidence="3">
    <location>
        <begin position="314"/>
        <end position="323"/>
    </location>
</feature>
<proteinExistence type="predicted"/>
<dbReference type="PANTHER" id="PTHR46888">
    <property type="entry name" value="ZINC KNUCKLE DOMAINCONTAINING PROTEIN-RELATED"/>
    <property type="match status" value="1"/>
</dbReference>
<dbReference type="EMBL" id="JANPWB010000009">
    <property type="protein sequence ID" value="KAJ1152290.1"/>
    <property type="molecule type" value="Genomic_DNA"/>
</dbReference>
<keyword evidence="2" id="KW-0479">Metal-binding</keyword>
<organism evidence="5 6">
    <name type="scientific">Pleurodeles waltl</name>
    <name type="common">Iberian ribbed newt</name>
    <dbReference type="NCBI Taxonomy" id="8319"/>
    <lineage>
        <taxon>Eukaryota</taxon>
        <taxon>Metazoa</taxon>
        <taxon>Chordata</taxon>
        <taxon>Craniata</taxon>
        <taxon>Vertebrata</taxon>
        <taxon>Euteleostomi</taxon>
        <taxon>Amphibia</taxon>
        <taxon>Batrachia</taxon>
        <taxon>Caudata</taxon>
        <taxon>Salamandroidea</taxon>
        <taxon>Salamandridae</taxon>
        <taxon>Pleurodelinae</taxon>
        <taxon>Pleurodeles</taxon>
    </lineage>
</organism>
<dbReference type="InterPro" id="IPR027806">
    <property type="entry name" value="HARBI1_dom"/>
</dbReference>